<dbReference type="Gene3D" id="3.40.50.200">
    <property type="entry name" value="Peptidase S8/S53 domain"/>
    <property type="match status" value="1"/>
</dbReference>
<feature type="active site" description="Charge relay system" evidence="7">
    <location>
        <position position="193"/>
    </location>
</feature>
<evidence type="ECO:0000256" key="9">
    <source>
        <dbReference type="SAM" id="MobiDB-lite"/>
    </source>
</evidence>
<feature type="active site" description="Charge relay system" evidence="7">
    <location>
        <position position="354"/>
    </location>
</feature>
<dbReference type="InterPro" id="IPR036852">
    <property type="entry name" value="Peptidase_S8/S53_dom_sf"/>
</dbReference>
<name>A0A1J4TLY0_9BACT</name>
<dbReference type="CDD" id="cd07484">
    <property type="entry name" value="Peptidases_S8_Thermitase_like"/>
    <property type="match status" value="1"/>
</dbReference>
<gene>
    <name evidence="11" type="ORF">AUJ73_04165</name>
</gene>
<evidence type="ECO:0000259" key="10">
    <source>
        <dbReference type="Pfam" id="PF00082"/>
    </source>
</evidence>
<dbReference type="GO" id="GO:0004252">
    <property type="term" value="F:serine-type endopeptidase activity"/>
    <property type="evidence" value="ECO:0007669"/>
    <property type="project" value="UniProtKB-UniRule"/>
</dbReference>
<dbReference type="PROSITE" id="PS00136">
    <property type="entry name" value="SUBTILASE_ASP"/>
    <property type="match status" value="1"/>
</dbReference>
<protein>
    <recommendedName>
        <fullName evidence="10">Peptidase S8/S53 domain-containing protein</fullName>
    </recommendedName>
</protein>
<comment type="subcellular location">
    <subcellularLocation>
        <location evidence="1">Secreted</location>
    </subcellularLocation>
</comment>
<dbReference type="InterPro" id="IPR034084">
    <property type="entry name" value="Thermitase-like_dom"/>
</dbReference>
<feature type="compositionally biased region" description="Pro residues" evidence="9">
    <location>
        <begin position="436"/>
        <end position="448"/>
    </location>
</feature>
<dbReference type="PRINTS" id="PR00723">
    <property type="entry name" value="SUBTILISIN"/>
</dbReference>
<organism evidence="11 12">
    <name type="scientific">Candidatus Gottesmanbacteria bacterium CG1_02_37_22</name>
    <dbReference type="NCBI Taxonomy" id="1805209"/>
    <lineage>
        <taxon>Bacteria</taxon>
        <taxon>Candidatus Gottesmaniibacteriota</taxon>
    </lineage>
</organism>
<dbReference type="PROSITE" id="PS00137">
    <property type="entry name" value="SUBTILASE_HIS"/>
    <property type="match status" value="1"/>
</dbReference>
<keyword evidence="3" id="KW-0964">Secreted</keyword>
<evidence type="ECO:0000256" key="4">
    <source>
        <dbReference type="ARBA" id="ARBA00022670"/>
    </source>
</evidence>
<evidence type="ECO:0000256" key="3">
    <source>
        <dbReference type="ARBA" id="ARBA00022525"/>
    </source>
</evidence>
<feature type="region of interest" description="Disordered" evidence="9">
    <location>
        <begin position="430"/>
        <end position="475"/>
    </location>
</feature>
<dbReference type="SUPFAM" id="SSF52743">
    <property type="entry name" value="Subtilisin-like"/>
    <property type="match status" value="1"/>
</dbReference>
<dbReference type="InterPro" id="IPR050131">
    <property type="entry name" value="Peptidase_S8_subtilisin-like"/>
</dbReference>
<dbReference type="PROSITE" id="PS51892">
    <property type="entry name" value="SUBTILASE"/>
    <property type="match status" value="1"/>
</dbReference>
<keyword evidence="4 7" id="KW-0645">Protease</keyword>
<comment type="caution">
    <text evidence="11">The sequence shown here is derived from an EMBL/GenBank/DDBJ whole genome shotgun (WGS) entry which is preliminary data.</text>
</comment>
<keyword evidence="5 7" id="KW-0378">Hydrolase</keyword>
<sequence length="490" mass="52522">MQLTTGKSRVSLDMVKKFLLFFVIFSAFLLSSIPIYASDLLTNSENRRIIVKYKTGLSDPERLKFHRLNRLERISSIGRLNIDVLSVKPEVVNELILKMQGDPRVSYVEEDQIATVSEMTDDPALLENRQGNLYQIHAAGGDVSAWNYSKGSSSVLVAVVDTGIDEDHPDLSGKVDKETNCTDSYTPDDLYGHGTHVAGIISADTNNHLGIAGVGYNSRLLNAKALSDSGSGYYSWIADCISWAADNGADVINMSLSGTAYSRALEDAVNYAALKGAVLVAAAGNSGKSKPSYPAGFNNVIAVGAVDGQDNKASFSNWGRWISVTAPGVSIYSTMPNHPNRIGGQNYGYMSGTSMASPHVSGLAALLFGLNGIEREQVISYIANYADRISGTGVYFLYGRINALASLKAAAADFVTPTLGAKEENITPTASYTVTPPVPTVTPEPTIIPPTTSTPTPVPTDTPTPTPVPPTEVPSNPWQRLCGRYPWLCK</sequence>
<proteinExistence type="inferred from homology"/>
<keyword evidence="6 7" id="KW-0720">Serine protease</keyword>
<evidence type="ECO:0000313" key="12">
    <source>
        <dbReference type="Proteomes" id="UP000183120"/>
    </source>
</evidence>
<feature type="domain" description="Peptidase S8/S53" evidence="10">
    <location>
        <begin position="153"/>
        <end position="399"/>
    </location>
</feature>
<dbReference type="PROSITE" id="PS00138">
    <property type="entry name" value="SUBTILASE_SER"/>
    <property type="match status" value="1"/>
</dbReference>
<evidence type="ECO:0000256" key="7">
    <source>
        <dbReference type="PROSITE-ProRule" id="PRU01240"/>
    </source>
</evidence>
<accession>A0A1J4TLY0</accession>
<dbReference type="InterPro" id="IPR023827">
    <property type="entry name" value="Peptidase_S8_Asp-AS"/>
</dbReference>
<comment type="similarity">
    <text evidence="2 7 8">Belongs to the peptidase S8 family.</text>
</comment>
<dbReference type="PANTHER" id="PTHR43806:SF11">
    <property type="entry name" value="CEREVISIN-RELATED"/>
    <property type="match status" value="1"/>
</dbReference>
<dbReference type="InterPro" id="IPR023828">
    <property type="entry name" value="Peptidase_S8_Ser-AS"/>
</dbReference>
<dbReference type="Pfam" id="PF00082">
    <property type="entry name" value="Peptidase_S8"/>
    <property type="match status" value="1"/>
</dbReference>
<dbReference type="AlphaFoldDB" id="A0A1J4TLY0"/>
<dbReference type="GO" id="GO:0005576">
    <property type="term" value="C:extracellular region"/>
    <property type="evidence" value="ECO:0007669"/>
    <property type="project" value="UniProtKB-SubCell"/>
</dbReference>
<evidence type="ECO:0000256" key="5">
    <source>
        <dbReference type="ARBA" id="ARBA00022801"/>
    </source>
</evidence>
<evidence type="ECO:0000313" key="11">
    <source>
        <dbReference type="EMBL" id="OIO13148.1"/>
    </source>
</evidence>
<evidence type="ECO:0000256" key="1">
    <source>
        <dbReference type="ARBA" id="ARBA00004613"/>
    </source>
</evidence>
<dbReference type="GO" id="GO:0006508">
    <property type="term" value="P:proteolysis"/>
    <property type="evidence" value="ECO:0007669"/>
    <property type="project" value="UniProtKB-KW"/>
</dbReference>
<reference evidence="11 12" key="1">
    <citation type="journal article" date="2016" name="Environ. Microbiol.">
        <title>Genomic resolution of a cold subsurface aquifer community provides metabolic insights for novel microbes adapted to high CO concentrations.</title>
        <authorList>
            <person name="Probst A.J."/>
            <person name="Castelle C.J."/>
            <person name="Singh A."/>
            <person name="Brown C.T."/>
            <person name="Anantharaman K."/>
            <person name="Sharon I."/>
            <person name="Hug L.A."/>
            <person name="Burstein D."/>
            <person name="Emerson J.B."/>
            <person name="Thomas B.C."/>
            <person name="Banfield J.F."/>
        </authorList>
    </citation>
    <scope>NUCLEOTIDE SEQUENCE [LARGE SCALE GENOMIC DNA]</scope>
    <source>
        <strain evidence="11">CG1_02_37_22</strain>
    </source>
</reference>
<dbReference type="Proteomes" id="UP000183120">
    <property type="component" value="Unassembled WGS sequence"/>
</dbReference>
<feature type="compositionally biased region" description="Pro residues" evidence="9">
    <location>
        <begin position="456"/>
        <end position="472"/>
    </location>
</feature>
<dbReference type="EMBL" id="MNUY01000066">
    <property type="protein sequence ID" value="OIO13148.1"/>
    <property type="molecule type" value="Genomic_DNA"/>
</dbReference>
<dbReference type="InterPro" id="IPR000209">
    <property type="entry name" value="Peptidase_S8/S53_dom"/>
</dbReference>
<dbReference type="InterPro" id="IPR015500">
    <property type="entry name" value="Peptidase_S8_subtilisin-rel"/>
</dbReference>
<evidence type="ECO:0000256" key="2">
    <source>
        <dbReference type="ARBA" id="ARBA00011073"/>
    </source>
</evidence>
<evidence type="ECO:0000256" key="6">
    <source>
        <dbReference type="ARBA" id="ARBA00022825"/>
    </source>
</evidence>
<dbReference type="InterPro" id="IPR022398">
    <property type="entry name" value="Peptidase_S8_His-AS"/>
</dbReference>
<evidence type="ECO:0000256" key="8">
    <source>
        <dbReference type="RuleBase" id="RU003355"/>
    </source>
</evidence>
<dbReference type="STRING" id="1805209.AUJ73_04165"/>
<dbReference type="PANTHER" id="PTHR43806">
    <property type="entry name" value="PEPTIDASE S8"/>
    <property type="match status" value="1"/>
</dbReference>
<feature type="active site" description="Charge relay system" evidence="7">
    <location>
        <position position="161"/>
    </location>
</feature>